<dbReference type="EMBL" id="GGEC01060614">
    <property type="protein sequence ID" value="MBX41098.1"/>
    <property type="molecule type" value="Transcribed_RNA"/>
</dbReference>
<proteinExistence type="predicted"/>
<name>A0A2P2NF46_RHIMU</name>
<sequence>MTSVGVVVVKSLGLDLYRTLFFFCDLDHKVGT</sequence>
<dbReference type="AlphaFoldDB" id="A0A2P2NF46"/>
<evidence type="ECO:0000313" key="1">
    <source>
        <dbReference type="EMBL" id="MBX41098.1"/>
    </source>
</evidence>
<protein>
    <submittedName>
        <fullName evidence="1">Uncharacterized protein</fullName>
    </submittedName>
</protein>
<accession>A0A2P2NF46</accession>
<organism evidence="1">
    <name type="scientific">Rhizophora mucronata</name>
    <name type="common">Asiatic mangrove</name>
    <dbReference type="NCBI Taxonomy" id="61149"/>
    <lineage>
        <taxon>Eukaryota</taxon>
        <taxon>Viridiplantae</taxon>
        <taxon>Streptophyta</taxon>
        <taxon>Embryophyta</taxon>
        <taxon>Tracheophyta</taxon>
        <taxon>Spermatophyta</taxon>
        <taxon>Magnoliopsida</taxon>
        <taxon>eudicotyledons</taxon>
        <taxon>Gunneridae</taxon>
        <taxon>Pentapetalae</taxon>
        <taxon>rosids</taxon>
        <taxon>fabids</taxon>
        <taxon>Malpighiales</taxon>
        <taxon>Rhizophoraceae</taxon>
        <taxon>Rhizophora</taxon>
    </lineage>
</organism>
<reference evidence="1" key="1">
    <citation type="submission" date="2018-02" db="EMBL/GenBank/DDBJ databases">
        <title>Rhizophora mucronata_Transcriptome.</title>
        <authorList>
            <person name="Meera S.P."/>
            <person name="Sreeshan A."/>
            <person name="Augustine A."/>
        </authorList>
    </citation>
    <scope>NUCLEOTIDE SEQUENCE</scope>
    <source>
        <tissue evidence="1">Leaf</tissue>
    </source>
</reference>